<reference evidence="1" key="1">
    <citation type="submission" date="2022-07" db="EMBL/GenBank/DDBJ databases">
        <title>Genome Sequence of Lecanicillium saksenae.</title>
        <authorList>
            <person name="Buettner E."/>
        </authorList>
    </citation>
    <scope>NUCLEOTIDE SEQUENCE</scope>
    <source>
        <strain evidence="1">VT-O1</strain>
    </source>
</reference>
<name>A0ACC1R4X2_9HYPO</name>
<proteinExistence type="predicted"/>
<keyword evidence="2" id="KW-1185">Reference proteome</keyword>
<dbReference type="Proteomes" id="UP001148737">
    <property type="component" value="Unassembled WGS sequence"/>
</dbReference>
<protein>
    <submittedName>
        <fullName evidence="1">Uncharacterized protein</fullName>
    </submittedName>
</protein>
<sequence length="117" mass="12767">MDSATGTSSKEQPWKKLFETEGANSTSKSLKNSHLAGKAVDPATAAPWQEWTPDPAHPDNKPWTDWMNDSRFHGKALIKQAATDLKEKERGRERARVVPGRGRTATQSPQGTVAEGG</sequence>
<gene>
    <name evidence="1" type="ORF">NLG97_g2458</name>
</gene>
<dbReference type="EMBL" id="JANAKD010000167">
    <property type="protein sequence ID" value="KAJ3496716.1"/>
    <property type="molecule type" value="Genomic_DNA"/>
</dbReference>
<comment type="caution">
    <text evidence="1">The sequence shown here is derived from an EMBL/GenBank/DDBJ whole genome shotgun (WGS) entry which is preliminary data.</text>
</comment>
<organism evidence="1 2">
    <name type="scientific">Lecanicillium saksenae</name>
    <dbReference type="NCBI Taxonomy" id="468837"/>
    <lineage>
        <taxon>Eukaryota</taxon>
        <taxon>Fungi</taxon>
        <taxon>Dikarya</taxon>
        <taxon>Ascomycota</taxon>
        <taxon>Pezizomycotina</taxon>
        <taxon>Sordariomycetes</taxon>
        <taxon>Hypocreomycetidae</taxon>
        <taxon>Hypocreales</taxon>
        <taxon>Cordycipitaceae</taxon>
        <taxon>Lecanicillium</taxon>
    </lineage>
</organism>
<accession>A0ACC1R4X2</accession>
<evidence type="ECO:0000313" key="1">
    <source>
        <dbReference type="EMBL" id="KAJ3496716.1"/>
    </source>
</evidence>
<evidence type="ECO:0000313" key="2">
    <source>
        <dbReference type="Proteomes" id="UP001148737"/>
    </source>
</evidence>